<dbReference type="GO" id="GO:0008270">
    <property type="term" value="F:zinc ion binding"/>
    <property type="evidence" value="ECO:0007669"/>
    <property type="project" value="UniProtKB-KW"/>
</dbReference>
<dbReference type="SUPFAM" id="SSF53098">
    <property type="entry name" value="Ribonuclease H-like"/>
    <property type="match status" value="1"/>
</dbReference>
<dbReference type="InterPro" id="IPR036875">
    <property type="entry name" value="Znf_CCHC_sf"/>
</dbReference>
<dbReference type="PROSITE" id="PS50158">
    <property type="entry name" value="ZF_CCHC"/>
    <property type="match status" value="1"/>
</dbReference>
<dbReference type="GO" id="GO:0003723">
    <property type="term" value="F:RNA binding"/>
    <property type="evidence" value="ECO:0007669"/>
    <property type="project" value="UniProtKB-KW"/>
</dbReference>
<dbReference type="PROSITE" id="PS50994">
    <property type="entry name" value="INTEGRASE"/>
    <property type="match status" value="1"/>
</dbReference>
<keyword evidence="1" id="KW-0645">Protease</keyword>
<reference evidence="7 8" key="1">
    <citation type="journal article" date="2016" name="BMC Genomics">
        <title>Comparative genomic and transcriptomic analyses of the Fuzhuan brick tea-fermentation fungus Aspergillus cristatus.</title>
        <authorList>
            <person name="Ge Y."/>
            <person name="Wang Y."/>
            <person name="Liu Y."/>
            <person name="Tan Y."/>
            <person name="Ren X."/>
            <person name="Zhang X."/>
            <person name="Hyde K.D."/>
            <person name="Liu Y."/>
            <person name="Liu Z."/>
        </authorList>
    </citation>
    <scope>NUCLEOTIDE SEQUENCE [LARGE SCALE GENOMIC DNA]</scope>
    <source>
        <strain evidence="7 8">GZAAS20.1005</strain>
    </source>
</reference>
<dbReference type="EMBL" id="JXNT01000007">
    <property type="protein sequence ID" value="ODM17665.1"/>
    <property type="molecule type" value="Genomic_DNA"/>
</dbReference>
<keyword evidence="2" id="KW-0694">RNA-binding</keyword>
<dbReference type="SMART" id="SM00343">
    <property type="entry name" value="ZnF_C2HC"/>
    <property type="match status" value="1"/>
</dbReference>
<dbReference type="VEuPathDB" id="FungiDB:SI65_06453"/>
<keyword evidence="3" id="KW-0863">Zinc-finger</keyword>
<dbReference type="PANTHER" id="PTHR11439">
    <property type="entry name" value="GAG-POL-RELATED RETROTRANSPOSON"/>
    <property type="match status" value="1"/>
</dbReference>
<dbReference type="Pfam" id="PF00098">
    <property type="entry name" value="zf-CCHC"/>
    <property type="match status" value="1"/>
</dbReference>
<dbReference type="Gene3D" id="3.30.420.10">
    <property type="entry name" value="Ribonuclease H-like superfamily/Ribonuclease H"/>
    <property type="match status" value="1"/>
</dbReference>
<feature type="domain" description="Integrase catalytic" evidence="6">
    <location>
        <begin position="352"/>
        <end position="523"/>
    </location>
</feature>
<keyword evidence="3" id="KW-0479">Metal-binding</keyword>
<proteinExistence type="predicted"/>
<dbReference type="CDD" id="cd09272">
    <property type="entry name" value="RNase_HI_RT_Ty1"/>
    <property type="match status" value="1"/>
</dbReference>
<dbReference type="SUPFAM" id="SSF56672">
    <property type="entry name" value="DNA/RNA polymerases"/>
    <property type="match status" value="1"/>
</dbReference>
<feature type="region of interest" description="Disordered" evidence="4">
    <location>
        <begin position="49"/>
        <end position="114"/>
    </location>
</feature>
<dbReference type="Pfam" id="PF07727">
    <property type="entry name" value="RVT_2"/>
    <property type="match status" value="1"/>
</dbReference>
<dbReference type="InterPro" id="IPR001878">
    <property type="entry name" value="Znf_CCHC"/>
</dbReference>
<evidence type="ECO:0008006" key="9">
    <source>
        <dbReference type="Google" id="ProtNLM"/>
    </source>
</evidence>
<feature type="compositionally biased region" description="Polar residues" evidence="4">
    <location>
        <begin position="741"/>
        <end position="756"/>
    </location>
</feature>
<name>A0A1E3B9N1_ASPCR</name>
<evidence type="ECO:0000313" key="7">
    <source>
        <dbReference type="EMBL" id="ODM17665.1"/>
    </source>
</evidence>
<dbReference type="InterPro" id="IPR001584">
    <property type="entry name" value="Integrase_cat-core"/>
</dbReference>
<evidence type="ECO:0000259" key="6">
    <source>
        <dbReference type="PROSITE" id="PS50994"/>
    </source>
</evidence>
<evidence type="ECO:0000256" key="2">
    <source>
        <dbReference type="ARBA" id="ARBA00022884"/>
    </source>
</evidence>
<keyword evidence="1" id="KW-0064">Aspartyl protease</keyword>
<dbReference type="SUPFAM" id="SSF57756">
    <property type="entry name" value="Retrovirus zinc finger-like domains"/>
    <property type="match status" value="1"/>
</dbReference>
<dbReference type="Gene3D" id="4.10.60.10">
    <property type="entry name" value="Zinc finger, CCHC-type"/>
    <property type="match status" value="1"/>
</dbReference>
<evidence type="ECO:0000256" key="4">
    <source>
        <dbReference type="SAM" id="MobiDB-lite"/>
    </source>
</evidence>
<dbReference type="GO" id="GO:0004190">
    <property type="term" value="F:aspartic-type endopeptidase activity"/>
    <property type="evidence" value="ECO:0007669"/>
    <property type="project" value="UniProtKB-KW"/>
</dbReference>
<dbReference type="Pfam" id="PF22936">
    <property type="entry name" value="Pol_BBD"/>
    <property type="match status" value="1"/>
</dbReference>
<dbReference type="GO" id="GO:0015074">
    <property type="term" value="P:DNA integration"/>
    <property type="evidence" value="ECO:0007669"/>
    <property type="project" value="InterPro"/>
</dbReference>
<dbReference type="GO" id="GO:0005634">
    <property type="term" value="C:nucleus"/>
    <property type="evidence" value="ECO:0007669"/>
    <property type="project" value="UniProtKB-ARBA"/>
</dbReference>
<evidence type="ECO:0000313" key="8">
    <source>
        <dbReference type="Proteomes" id="UP000094569"/>
    </source>
</evidence>
<dbReference type="OrthoDB" id="4501190at2759"/>
<dbReference type="STRING" id="573508.A0A1E3B9N1"/>
<dbReference type="PANTHER" id="PTHR11439:SF483">
    <property type="entry name" value="PEPTIDE SYNTHASE GLIP-LIKE, PUTATIVE (AFU_ORTHOLOGUE AFUA_3G12920)-RELATED"/>
    <property type="match status" value="1"/>
</dbReference>
<feature type="compositionally biased region" description="Basic and acidic residues" evidence="4">
    <location>
        <begin position="50"/>
        <end position="69"/>
    </location>
</feature>
<comment type="caution">
    <text evidence="7">The sequence shown here is derived from an EMBL/GenBank/DDBJ whole genome shotgun (WGS) entry which is preliminary data.</text>
</comment>
<protein>
    <recommendedName>
        <fullName evidence="9">Retrovirus-related Pol polyprotein from transposon TNT 1-94</fullName>
    </recommendedName>
</protein>
<feature type="domain" description="CCHC-type" evidence="5">
    <location>
        <begin position="40"/>
        <end position="54"/>
    </location>
</feature>
<evidence type="ECO:0000256" key="1">
    <source>
        <dbReference type="ARBA" id="ARBA00022750"/>
    </source>
</evidence>
<dbReference type="InterPro" id="IPR036397">
    <property type="entry name" value="RNaseH_sf"/>
</dbReference>
<keyword evidence="1" id="KW-0378">Hydrolase</keyword>
<feature type="region of interest" description="Disordered" evidence="4">
    <location>
        <begin position="612"/>
        <end position="772"/>
    </location>
</feature>
<evidence type="ECO:0000259" key="5">
    <source>
        <dbReference type="PROSITE" id="PS50158"/>
    </source>
</evidence>
<dbReference type="Proteomes" id="UP000094569">
    <property type="component" value="Unassembled WGS sequence"/>
</dbReference>
<organism evidence="7 8">
    <name type="scientific">Aspergillus cristatus</name>
    <name type="common">Chinese Fuzhuan brick tea-fermentation fungus</name>
    <name type="synonym">Eurotium cristatum</name>
    <dbReference type="NCBI Taxonomy" id="573508"/>
    <lineage>
        <taxon>Eukaryota</taxon>
        <taxon>Fungi</taxon>
        <taxon>Dikarya</taxon>
        <taxon>Ascomycota</taxon>
        <taxon>Pezizomycotina</taxon>
        <taxon>Eurotiomycetes</taxon>
        <taxon>Eurotiomycetidae</taxon>
        <taxon>Eurotiales</taxon>
        <taxon>Aspergillaceae</taxon>
        <taxon>Aspergillus</taxon>
        <taxon>Aspergillus subgen. Aspergillus</taxon>
    </lineage>
</organism>
<keyword evidence="8" id="KW-1185">Reference proteome</keyword>
<feature type="compositionally biased region" description="Low complexity" evidence="4">
    <location>
        <begin position="90"/>
        <end position="99"/>
    </location>
</feature>
<gene>
    <name evidence="7" type="ORF">SI65_06453</name>
</gene>
<dbReference type="InterPro" id="IPR013103">
    <property type="entry name" value="RVT_2"/>
</dbReference>
<feature type="compositionally biased region" description="Basic and acidic residues" evidence="4">
    <location>
        <begin position="687"/>
        <end position="736"/>
    </location>
</feature>
<dbReference type="InterPro" id="IPR054722">
    <property type="entry name" value="PolX-like_BBD"/>
</dbReference>
<evidence type="ECO:0000256" key="3">
    <source>
        <dbReference type="PROSITE-ProRule" id="PRU00047"/>
    </source>
</evidence>
<keyword evidence="3" id="KW-0862">Zinc</keyword>
<dbReference type="InterPro" id="IPR012337">
    <property type="entry name" value="RNaseH-like_sf"/>
</dbReference>
<dbReference type="InterPro" id="IPR043502">
    <property type="entry name" value="DNA/RNA_pol_sf"/>
</dbReference>
<accession>A0A1E3B9N1</accession>
<sequence length="1331" mass="150146">MSSNTALEYDYVISRVEDLDQLQSESTEKASRVHHKKGMKCFACGKKGHLARDCSSKQDDDSDDADAKGKHQSGSKGQRGGRNRDRNGKGQKPVKQKGQSAEDHEDSLGDISEEEYGARVMETLEAPDDPEEPEIVEYAAFIREDAYRTNDDPTRWCFDSGATSMCTGNKEIFEHMDKCRGTLIITSSMRMPIKGRGIVKFSLPKGSEVRLGSVIYVPGLAENLLSLEALHLAGFKSRGSIRGYELRKDGKVVAKGKRIGRTTYLDAVKHVDALLVEHARLALSADERTAMKQRLIHRRLGHPGRNRFNNCVEWMDMDELKVNKRDQLLDDSCEVCIKSKQVKKQSHVPIPQARRPLQCVYMDFWGPSRDSMGGEKYYLSLIDDCTRFSWIFIKMDRRSENIMQTLEGWLRRVERQAGKMLLVIQTDNAAEFIALKPWGEHKGIEFEFIEAHTPPQNGVAERYNRIILEIARALLFDAKISKKYWKYAVVTANYLRNQTILLKESADENGEDKTPYELWHGHKPDLTHLRAWGCRVLYYNKPDNKLESRVTEGTFLLYGKSDKQFLILPKGGQELKLVTNPEFQEREDGYLSQIEMPMAKPTPMAVDEPINVDPSTEAPAQEPIEKPVQMPEEMPANNEPMDDLILEPNEADIGKTDKPGKLLNTGEMDKPTKPSDVQPEGENCTGEVREKSTPPEARKDDILVNELPKESSEPEPAENEKGNECHWPEPTIERRSGRIRQPSTRMMESLLNQQPRGQKRRPEGEDDNDDCPAQRLRANLARLAVATELLIGDCEYEITHEASAAQEKAGIQIPKMYSEAVNDPIYGSKWKDAIHKELSALVSFRTWNVIPWKEAEGTISSTRWVFDVKLGPDGRIDRFKARLVARGNEQSDDDFNEMFAPVFRLDSLWILMAIAARYGMVAYMLDASNAFVGSELDKPNCMEIPEGLQDFDPDASNGMVLELKKSLYGLRQSANLWHQKISQFLMKISFEPTTADPSIFINDRGLIIALYVDDIIIFSKEVKEIDAVKRKLKKFHPMTDSGLVKKLLGIRFTWRKDGSIQLDQESYANQILEEFGMADCNPASSPISPSMPIHSYSDSPHLGRKDHKLFQRLIGRLIFLVIATRLDVAFAVNQLSQYLAEPRKVHLAAAKHALRYIKGTIGFGLTFGAKGRKRTGLSAYADSAYANSARNQSTTAFVFMIDGTPITWMSCKQSVTAQSSTEAEYMAVSEAAKQAIWTRHFLYAIGKDAIYRDSPTTIYEDNLGAIKIADNPINHPRTKHIAVQYHAIRDHISNGEIRLEHLPTGDMIADGLTKATNNVSQGHLVEDLGLA</sequence>